<feature type="compositionally biased region" description="Low complexity" evidence="1">
    <location>
        <begin position="32"/>
        <end position="61"/>
    </location>
</feature>
<dbReference type="Proteomes" id="UP000485058">
    <property type="component" value="Unassembled WGS sequence"/>
</dbReference>
<accession>A0A6A0A389</accession>
<evidence type="ECO:0000256" key="1">
    <source>
        <dbReference type="SAM" id="MobiDB-lite"/>
    </source>
</evidence>
<evidence type="ECO:0000313" key="2">
    <source>
        <dbReference type="EMBL" id="GFH26228.1"/>
    </source>
</evidence>
<reference evidence="2 3" key="1">
    <citation type="submission" date="2020-02" db="EMBL/GenBank/DDBJ databases">
        <title>Draft genome sequence of Haematococcus lacustris strain NIES-144.</title>
        <authorList>
            <person name="Morimoto D."/>
            <person name="Nakagawa S."/>
            <person name="Yoshida T."/>
            <person name="Sawayama S."/>
        </authorList>
    </citation>
    <scope>NUCLEOTIDE SEQUENCE [LARGE SCALE GENOMIC DNA]</scope>
    <source>
        <strain evidence="2 3">NIES-144</strain>
    </source>
</reference>
<sequence length="76" mass="7632">PQPHLHAGPHRCHGGAVSHQHLPPGQGGGAPAQGAPLLPGHPALARQPAGRRPGSGRCPGSQLLHPSMPAATFCLL</sequence>
<proteinExistence type="predicted"/>
<protein>
    <submittedName>
        <fullName evidence="2">Uncharacterized protein</fullName>
    </submittedName>
</protein>
<feature type="non-terminal residue" evidence="2">
    <location>
        <position position="76"/>
    </location>
</feature>
<gene>
    <name evidence="2" type="ORF">HaLaN_24339</name>
</gene>
<keyword evidence="3" id="KW-1185">Reference proteome</keyword>
<comment type="caution">
    <text evidence="2">The sequence shown here is derived from an EMBL/GenBank/DDBJ whole genome shotgun (WGS) entry which is preliminary data.</text>
</comment>
<organism evidence="2 3">
    <name type="scientific">Haematococcus lacustris</name>
    <name type="common">Green alga</name>
    <name type="synonym">Haematococcus pluvialis</name>
    <dbReference type="NCBI Taxonomy" id="44745"/>
    <lineage>
        <taxon>Eukaryota</taxon>
        <taxon>Viridiplantae</taxon>
        <taxon>Chlorophyta</taxon>
        <taxon>core chlorophytes</taxon>
        <taxon>Chlorophyceae</taxon>
        <taxon>CS clade</taxon>
        <taxon>Chlamydomonadales</taxon>
        <taxon>Haematococcaceae</taxon>
        <taxon>Haematococcus</taxon>
    </lineage>
</organism>
<dbReference type="EMBL" id="BLLF01003062">
    <property type="protein sequence ID" value="GFH26228.1"/>
    <property type="molecule type" value="Genomic_DNA"/>
</dbReference>
<feature type="non-terminal residue" evidence="2">
    <location>
        <position position="1"/>
    </location>
</feature>
<evidence type="ECO:0000313" key="3">
    <source>
        <dbReference type="Proteomes" id="UP000485058"/>
    </source>
</evidence>
<feature type="region of interest" description="Disordered" evidence="1">
    <location>
        <begin position="1"/>
        <end position="63"/>
    </location>
</feature>
<dbReference type="AlphaFoldDB" id="A0A6A0A389"/>
<name>A0A6A0A389_HAELA</name>